<keyword evidence="8" id="KW-0051">Antiviral defense</keyword>
<organism evidence="11 12">
    <name type="scientific">Streptomyces bohaiensis</name>
    <dbReference type="NCBI Taxonomy" id="1431344"/>
    <lineage>
        <taxon>Bacteria</taxon>
        <taxon>Bacillati</taxon>
        <taxon>Actinomycetota</taxon>
        <taxon>Actinomycetes</taxon>
        <taxon>Kitasatosporales</taxon>
        <taxon>Streptomycetaceae</taxon>
        <taxon>Streptomyces</taxon>
    </lineage>
</organism>
<keyword evidence="11" id="KW-0255">Endonuclease</keyword>
<evidence type="ECO:0000256" key="4">
    <source>
        <dbReference type="ARBA" id="ARBA00022741"/>
    </source>
</evidence>
<dbReference type="Pfam" id="PF22590">
    <property type="entry name" value="Cas3-like_C_2"/>
    <property type="match status" value="1"/>
</dbReference>
<dbReference type="InterPro" id="IPR041372">
    <property type="entry name" value="Cas3_C"/>
</dbReference>
<dbReference type="InterPro" id="IPR014001">
    <property type="entry name" value="Helicase_ATP-bd"/>
</dbReference>
<protein>
    <submittedName>
        <fullName evidence="11">CRISPR-associated endonuclease Cas3</fullName>
    </submittedName>
</protein>
<keyword evidence="3" id="KW-0479">Metal-binding</keyword>
<feature type="compositionally biased region" description="Basic and acidic residues" evidence="9">
    <location>
        <begin position="156"/>
        <end position="169"/>
    </location>
</feature>
<evidence type="ECO:0000256" key="1">
    <source>
        <dbReference type="ARBA" id="ARBA00006847"/>
    </source>
</evidence>
<feature type="region of interest" description="Disordered" evidence="9">
    <location>
        <begin position="151"/>
        <end position="183"/>
    </location>
</feature>
<feature type="compositionally biased region" description="Low complexity" evidence="9">
    <location>
        <begin position="390"/>
        <end position="411"/>
    </location>
</feature>
<dbReference type="Pfam" id="PF18395">
    <property type="entry name" value="Cas3_C"/>
    <property type="match status" value="1"/>
</dbReference>
<dbReference type="NCBIfam" id="TIGR01596">
    <property type="entry name" value="cas3_HD"/>
    <property type="match status" value="1"/>
</dbReference>
<sequence>MVDVRLCGKSRGLPAPYALIGHLIDTAAVCGAVWGGVLPAGLRARLAAALQVPEEHARLLLMFWAGLHDLGKIMPQFQDMILSERPGHCAFLAEASYVQGRRTAGDDTRVRHENATSFVVPLLFGELGYPSSEGRRLGSLLTPQVAQVLGGHHGRYPQDADPRDFRDPSSRTPELGSGGWSEERRRHAVALHELLGRPAAPVGGPLPRQLAAVVAGVVIVSDWIASQEHAICHQLATVVDAHPDYGSPESLRAHMRSAQAAAPDLVREAGLGAAQFRPGSFREHFPQIAVPYPLQTSVADGLREAALDGPGILLVTAPTGEGKTETALHASAVIGAAAGTSGLFFALPTQATANQMYGRLVRFCTANLTDSAQLTLLHGAADLYAPYTSPSCTTPPSAGQPSPADQPQPQQDGDEVSDPRVVSDCEPGSEHGASTVSVEAGNWLRGRGRGILAPVAVGTIDQALMAVLPLRRNALRHFGLAGKTVVVDEAHAFDAYTHALLVRLLEWLGALRVPVVLLSATLTGETARGLVTAYLRGARPGGTAGELPAPAYPGWMWAPADGGPVTVPAAPVGTVRARELAIDVRRVRHSYDAADREGRLAALLEELRGVAESGGCVAVICTTVAEAQQTYQAIADYLESLHGGAYRAADDDPGVPAGPDSAAGLGTPGPGTRLRLLHARFPQQRRADLTAEAERWFGKVEDEGVERPAGSGAILVATQVIEQSLDLDFDLVISDLAPMAMLLQRAGRLWRHPLPASIRPRWAAAPHMVVLAPIGRNGGVQPPRTWGEVYAPSLLQRTFELLERRSGKPVAVPGDVQQLVDEVYAGEFPSDDPETLLKRDLSRLADDMAQTSLAHMAALKAPNRLSSLHELTTSDVDEDMIRSRLGVDSVPVLPVYEDERGRWLDEACTVQLPAHGSRRDRRFTRGEVRDILGHVAPLAHGPWRNACGAENEPPPAWAEEPRLARVVVLPHTVTVDGVVGCRVGGHRITYDRHLGMLVSAE</sequence>
<dbReference type="SMART" id="SM00490">
    <property type="entry name" value="HELICc"/>
    <property type="match status" value="1"/>
</dbReference>
<dbReference type="Gene3D" id="1.10.3210.30">
    <property type="match status" value="1"/>
</dbReference>
<dbReference type="InterPro" id="IPR027417">
    <property type="entry name" value="P-loop_NTPase"/>
</dbReference>
<keyword evidence="7" id="KW-0067">ATP-binding</keyword>
<comment type="similarity">
    <text evidence="1">In the N-terminal section; belongs to the CRISPR-associated nuclease Cas3-HD family.</text>
</comment>
<evidence type="ECO:0000256" key="3">
    <source>
        <dbReference type="ARBA" id="ARBA00022723"/>
    </source>
</evidence>
<dbReference type="PROSITE" id="PS51643">
    <property type="entry name" value="HD_CAS3"/>
    <property type="match status" value="1"/>
</dbReference>
<dbReference type="CDD" id="cd17930">
    <property type="entry name" value="DEXHc_cas3"/>
    <property type="match status" value="1"/>
</dbReference>
<dbReference type="InterPro" id="IPR054712">
    <property type="entry name" value="Cas3-like_dom"/>
</dbReference>
<proteinExistence type="inferred from homology"/>
<comment type="caution">
    <text evidence="11">The sequence shown here is derived from an EMBL/GenBank/DDBJ whole genome shotgun (WGS) entry which is preliminary data.</text>
</comment>
<dbReference type="SMART" id="SM00487">
    <property type="entry name" value="DEXDc"/>
    <property type="match status" value="1"/>
</dbReference>
<feature type="region of interest" description="Disordered" evidence="9">
    <location>
        <begin position="390"/>
        <end position="437"/>
    </location>
</feature>
<evidence type="ECO:0000256" key="8">
    <source>
        <dbReference type="ARBA" id="ARBA00023118"/>
    </source>
</evidence>
<keyword evidence="11" id="KW-0540">Nuclease</keyword>
<dbReference type="SUPFAM" id="SSF52540">
    <property type="entry name" value="P-loop containing nucleoside triphosphate hydrolases"/>
    <property type="match status" value="1"/>
</dbReference>
<dbReference type="InterPro" id="IPR006483">
    <property type="entry name" value="CRISPR-assoc_Cas3_HD"/>
</dbReference>
<accession>A0ABX1C5C0</accession>
<dbReference type="EMBL" id="JAAVJC010000024">
    <property type="protein sequence ID" value="NJQ14406.1"/>
    <property type="molecule type" value="Genomic_DNA"/>
</dbReference>
<dbReference type="InterPro" id="IPR001650">
    <property type="entry name" value="Helicase_C-like"/>
</dbReference>
<evidence type="ECO:0000256" key="6">
    <source>
        <dbReference type="ARBA" id="ARBA00022806"/>
    </source>
</evidence>
<dbReference type="Gene3D" id="3.40.50.300">
    <property type="entry name" value="P-loop containing nucleotide triphosphate hydrolases"/>
    <property type="match status" value="2"/>
</dbReference>
<dbReference type="CDD" id="cd09641">
    <property type="entry name" value="Cas3''_I"/>
    <property type="match status" value="1"/>
</dbReference>
<dbReference type="InterPro" id="IPR038257">
    <property type="entry name" value="CRISPR-assoc_Cas3_HD_sf"/>
</dbReference>
<evidence type="ECO:0000256" key="5">
    <source>
        <dbReference type="ARBA" id="ARBA00022801"/>
    </source>
</evidence>
<evidence type="ECO:0000313" key="11">
    <source>
        <dbReference type="EMBL" id="NJQ14406.1"/>
    </source>
</evidence>
<keyword evidence="4" id="KW-0547">Nucleotide-binding</keyword>
<reference evidence="11 12" key="1">
    <citation type="submission" date="2020-03" db="EMBL/GenBank/DDBJ databases">
        <title>Draft genome of Streptomyces sp. ventii, isolated from the Axial Seamount in the Pacific Ocean, and resequencing of the two type strains Streptomyces lonarensis strain NCL 716 and Streptomyces bohaiensis strain 11A07.</title>
        <authorList>
            <person name="Loughran R.M."/>
            <person name="Pfannmuller K.M."/>
            <person name="Wasson B.J."/>
            <person name="Deadmond M.C."/>
            <person name="Paddock B.E."/>
            <person name="Koyack M.J."/>
            <person name="Gallegos D.A."/>
            <person name="Mitchell E.A."/>
            <person name="Ushijima B."/>
            <person name="Saw J.H."/>
            <person name="Mcphail K.L."/>
            <person name="Videau P."/>
        </authorList>
    </citation>
    <scope>NUCLEOTIDE SEQUENCE [LARGE SCALE GENOMIC DNA]</scope>
    <source>
        <strain evidence="11 12">11A07</strain>
    </source>
</reference>
<gene>
    <name evidence="11" type="ORF">HCN52_05495</name>
</gene>
<evidence type="ECO:0000259" key="10">
    <source>
        <dbReference type="PROSITE" id="PS51643"/>
    </source>
</evidence>
<dbReference type="GO" id="GO:0004519">
    <property type="term" value="F:endonuclease activity"/>
    <property type="evidence" value="ECO:0007669"/>
    <property type="project" value="UniProtKB-KW"/>
</dbReference>
<dbReference type="Pfam" id="PF18019">
    <property type="entry name" value="Cas3_HD"/>
    <property type="match status" value="1"/>
</dbReference>
<evidence type="ECO:0000256" key="7">
    <source>
        <dbReference type="ARBA" id="ARBA00022840"/>
    </source>
</evidence>
<comment type="similarity">
    <text evidence="2">In the central section; belongs to the CRISPR-associated helicase Cas3 family.</text>
</comment>
<feature type="domain" description="HD Cas3-type" evidence="10">
    <location>
        <begin position="12"/>
        <end position="224"/>
    </location>
</feature>
<dbReference type="Proteomes" id="UP000727056">
    <property type="component" value="Unassembled WGS sequence"/>
</dbReference>
<keyword evidence="12" id="KW-1185">Reference proteome</keyword>
<evidence type="ECO:0000313" key="12">
    <source>
        <dbReference type="Proteomes" id="UP000727056"/>
    </source>
</evidence>
<keyword evidence="5" id="KW-0378">Hydrolase</keyword>
<evidence type="ECO:0000256" key="9">
    <source>
        <dbReference type="SAM" id="MobiDB-lite"/>
    </source>
</evidence>
<evidence type="ECO:0000256" key="2">
    <source>
        <dbReference type="ARBA" id="ARBA00009046"/>
    </source>
</evidence>
<name>A0ABX1C5C0_9ACTN</name>
<keyword evidence="6" id="KW-0347">Helicase</keyword>